<dbReference type="GO" id="GO:0005576">
    <property type="term" value="C:extracellular region"/>
    <property type="evidence" value="ECO:0007669"/>
    <property type="project" value="InterPro"/>
</dbReference>
<dbReference type="Gene3D" id="3.90.280.10">
    <property type="entry name" value="PEBP-like"/>
    <property type="match status" value="1"/>
</dbReference>
<dbReference type="InterPro" id="IPR035971">
    <property type="entry name" value="CBD_sf"/>
</dbReference>
<dbReference type="STRING" id="2316362.A0A4Q2DRN6"/>
<dbReference type="SMART" id="SM00236">
    <property type="entry name" value="fCBD"/>
    <property type="match status" value="1"/>
</dbReference>
<dbReference type="InterPro" id="IPR036610">
    <property type="entry name" value="PEBP-like_sf"/>
</dbReference>
<feature type="domain" description="CBM1" evidence="4">
    <location>
        <begin position="18"/>
        <end position="54"/>
    </location>
</feature>
<evidence type="ECO:0000259" key="4">
    <source>
        <dbReference type="PROSITE" id="PS51164"/>
    </source>
</evidence>
<protein>
    <recommendedName>
        <fullName evidence="4">CBM1 domain-containing protein</fullName>
    </recommendedName>
</protein>
<dbReference type="GO" id="GO:0030248">
    <property type="term" value="F:cellulose binding"/>
    <property type="evidence" value="ECO:0007669"/>
    <property type="project" value="InterPro"/>
</dbReference>
<evidence type="ECO:0000313" key="5">
    <source>
        <dbReference type="EMBL" id="RXW22887.1"/>
    </source>
</evidence>
<gene>
    <name evidence="5" type="ORF">EST38_g2963</name>
</gene>
<dbReference type="OrthoDB" id="2506647at2759"/>
<dbReference type="GO" id="GO:0005975">
    <property type="term" value="P:carbohydrate metabolic process"/>
    <property type="evidence" value="ECO:0007669"/>
    <property type="project" value="InterPro"/>
</dbReference>
<keyword evidence="6" id="KW-1185">Reference proteome</keyword>
<proteinExistence type="predicted"/>
<dbReference type="Proteomes" id="UP000290288">
    <property type="component" value="Unassembled WGS sequence"/>
</dbReference>
<dbReference type="PROSITE" id="PS00562">
    <property type="entry name" value="CBM1_1"/>
    <property type="match status" value="1"/>
</dbReference>
<evidence type="ECO:0000313" key="6">
    <source>
        <dbReference type="Proteomes" id="UP000290288"/>
    </source>
</evidence>
<feature type="region of interest" description="Disordered" evidence="2">
    <location>
        <begin position="60"/>
        <end position="91"/>
    </location>
</feature>
<dbReference type="CDD" id="cd00866">
    <property type="entry name" value="PEBP_euk"/>
    <property type="match status" value="1"/>
</dbReference>
<reference evidence="5 6" key="1">
    <citation type="submission" date="2019-01" db="EMBL/GenBank/DDBJ databases">
        <title>Draft genome sequence of Psathyrella aberdarensis IHI B618.</title>
        <authorList>
            <person name="Buettner E."/>
            <person name="Kellner H."/>
        </authorList>
    </citation>
    <scope>NUCLEOTIDE SEQUENCE [LARGE SCALE GENOMIC DNA]</scope>
    <source>
        <strain evidence="5 6">IHI B618</strain>
    </source>
</reference>
<organism evidence="5 6">
    <name type="scientific">Candolleomyces aberdarensis</name>
    <dbReference type="NCBI Taxonomy" id="2316362"/>
    <lineage>
        <taxon>Eukaryota</taxon>
        <taxon>Fungi</taxon>
        <taxon>Dikarya</taxon>
        <taxon>Basidiomycota</taxon>
        <taxon>Agaricomycotina</taxon>
        <taxon>Agaricomycetes</taxon>
        <taxon>Agaricomycetidae</taxon>
        <taxon>Agaricales</taxon>
        <taxon>Agaricineae</taxon>
        <taxon>Psathyrellaceae</taxon>
        <taxon>Candolleomyces</taxon>
    </lineage>
</organism>
<dbReference type="PANTHER" id="PTHR11362">
    <property type="entry name" value="PHOSPHATIDYLETHANOLAMINE-BINDING PROTEIN"/>
    <property type="match status" value="1"/>
</dbReference>
<evidence type="ECO:0000256" key="1">
    <source>
        <dbReference type="ARBA" id="ARBA00022729"/>
    </source>
</evidence>
<keyword evidence="1 3" id="KW-0732">Signal</keyword>
<dbReference type="Pfam" id="PF01161">
    <property type="entry name" value="PBP"/>
    <property type="match status" value="1"/>
</dbReference>
<evidence type="ECO:0000256" key="2">
    <source>
        <dbReference type="SAM" id="MobiDB-lite"/>
    </source>
</evidence>
<dbReference type="InterPro" id="IPR000254">
    <property type="entry name" value="CBD"/>
</dbReference>
<feature type="chain" id="PRO_5020741502" description="CBM1 domain-containing protein" evidence="3">
    <location>
        <begin position="19"/>
        <end position="279"/>
    </location>
</feature>
<dbReference type="SUPFAM" id="SSF49777">
    <property type="entry name" value="PEBP-like"/>
    <property type="match status" value="1"/>
</dbReference>
<sequence>MLKISVGFVFLAATFARGAQPLYGQCGGLGYTGDVTCVSGAVCTKVNEFYSQCLPGAPTSSTPITTSTPTTPTSTTPIPTSTTTTVQVPSQTPIPGADTSTADVVSAFNQYNVTTRFGITFNPTAILGVAFTAGGQTLSFKAGQNVPRNMTAQTPQLSLWGTTDPGPFVIIMADPDVPTPQNPTFGPVRHWLAGNLYPTRTSNVLTPTGTAITPYFQPTPGTGSPAHRYTYLLYKQPANFSQQTIVTSQTSIVNWNVSQFASRAGLGDPIAGTFMMTTM</sequence>
<dbReference type="SUPFAM" id="SSF57180">
    <property type="entry name" value="Cellulose-binding domain"/>
    <property type="match status" value="1"/>
</dbReference>
<feature type="signal peptide" evidence="3">
    <location>
        <begin position="1"/>
        <end position="18"/>
    </location>
</feature>
<dbReference type="PROSITE" id="PS51164">
    <property type="entry name" value="CBM1_2"/>
    <property type="match status" value="1"/>
</dbReference>
<dbReference type="InterPro" id="IPR008914">
    <property type="entry name" value="PEBP"/>
</dbReference>
<dbReference type="AlphaFoldDB" id="A0A4Q2DRN6"/>
<dbReference type="PANTHER" id="PTHR11362:SF82">
    <property type="entry name" value="PHOSPHATIDYLETHANOLAMINE-BINDING PROTEIN 4"/>
    <property type="match status" value="1"/>
</dbReference>
<name>A0A4Q2DRN6_9AGAR</name>
<dbReference type="EMBL" id="SDEE01000057">
    <property type="protein sequence ID" value="RXW22887.1"/>
    <property type="molecule type" value="Genomic_DNA"/>
</dbReference>
<accession>A0A4Q2DRN6</accession>
<dbReference type="Pfam" id="PF00734">
    <property type="entry name" value="CBM_1"/>
    <property type="match status" value="1"/>
</dbReference>
<evidence type="ECO:0000256" key="3">
    <source>
        <dbReference type="SAM" id="SignalP"/>
    </source>
</evidence>
<comment type="caution">
    <text evidence="5">The sequence shown here is derived from an EMBL/GenBank/DDBJ whole genome shotgun (WGS) entry which is preliminary data.</text>
</comment>
<dbReference type="InterPro" id="IPR035810">
    <property type="entry name" value="PEBP_euk"/>
</dbReference>